<dbReference type="GO" id="GO:0045165">
    <property type="term" value="P:cell fate commitment"/>
    <property type="evidence" value="ECO:0007669"/>
    <property type="project" value="TreeGrafter"/>
</dbReference>
<dbReference type="GO" id="GO:0060070">
    <property type="term" value="P:canonical Wnt signaling pathway"/>
    <property type="evidence" value="ECO:0007669"/>
    <property type="project" value="TreeGrafter"/>
</dbReference>
<keyword evidence="5" id="KW-0272">Extracellular matrix</keyword>
<keyword evidence="6 8" id="KW-0879">Wnt signaling pathway</keyword>
<evidence type="ECO:0000256" key="1">
    <source>
        <dbReference type="ARBA" id="ARBA00004498"/>
    </source>
</evidence>
<name>A0AAV4A5M1_9GAST</name>
<dbReference type="GO" id="GO:0005109">
    <property type="term" value="F:frizzled binding"/>
    <property type="evidence" value="ECO:0007669"/>
    <property type="project" value="TreeGrafter"/>
</dbReference>
<evidence type="ECO:0000256" key="8">
    <source>
        <dbReference type="RuleBase" id="RU003500"/>
    </source>
</evidence>
<dbReference type="AlphaFoldDB" id="A0AAV4A5M1"/>
<organism evidence="10 11">
    <name type="scientific">Plakobranchus ocellatus</name>
    <dbReference type="NCBI Taxonomy" id="259542"/>
    <lineage>
        <taxon>Eukaryota</taxon>
        <taxon>Metazoa</taxon>
        <taxon>Spiralia</taxon>
        <taxon>Lophotrochozoa</taxon>
        <taxon>Mollusca</taxon>
        <taxon>Gastropoda</taxon>
        <taxon>Heterobranchia</taxon>
        <taxon>Euthyneura</taxon>
        <taxon>Panpulmonata</taxon>
        <taxon>Sacoglossa</taxon>
        <taxon>Placobranchoidea</taxon>
        <taxon>Plakobranchidae</taxon>
        <taxon>Plakobranchus</taxon>
    </lineage>
</organism>
<dbReference type="Proteomes" id="UP000735302">
    <property type="component" value="Unassembled WGS sequence"/>
</dbReference>
<dbReference type="PANTHER" id="PTHR12027">
    <property type="entry name" value="WNT RELATED"/>
    <property type="match status" value="1"/>
</dbReference>
<dbReference type="PANTHER" id="PTHR12027:SF70">
    <property type="entry name" value="PROTEIN WNT-16"/>
    <property type="match status" value="1"/>
</dbReference>
<evidence type="ECO:0000256" key="2">
    <source>
        <dbReference type="ARBA" id="ARBA00005683"/>
    </source>
</evidence>
<keyword evidence="4" id="KW-0964">Secreted</keyword>
<keyword evidence="7" id="KW-1015">Disulfide bond</keyword>
<evidence type="ECO:0000256" key="4">
    <source>
        <dbReference type="ARBA" id="ARBA00022525"/>
    </source>
</evidence>
<feature type="region of interest" description="Disordered" evidence="9">
    <location>
        <begin position="119"/>
        <end position="139"/>
    </location>
</feature>
<evidence type="ECO:0000256" key="9">
    <source>
        <dbReference type="SAM" id="MobiDB-lite"/>
    </source>
</evidence>
<comment type="caution">
    <text evidence="10">The sequence shown here is derived from an EMBL/GenBank/DDBJ whole genome shotgun (WGS) entry which is preliminary data.</text>
</comment>
<gene>
    <name evidence="10" type="ORF">PoB_002844100</name>
</gene>
<accession>A0AAV4A5M1</accession>
<evidence type="ECO:0000313" key="10">
    <source>
        <dbReference type="EMBL" id="GFO01936.1"/>
    </source>
</evidence>
<keyword evidence="3 8" id="KW-0217">Developmental protein</keyword>
<dbReference type="InterPro" id="IPR005817">
    <property type="entry name" value="Wnt"/>
</dbReference>
<comment type="subcellular location">
    <subcellularLocation>
        <location evidence="1 8">Secreted</location>
        <location evidence="1 8">Extracellular space</location>
        <location evidence="1 8">Extracellular matrix</location>
    </subcellularLocation>
</comment>
<evidence type="ECO:0000256" key="5">
    <source>
        <dbReference type="ARBA" id="ARBA00022530"/>
    </source>
</evidence>
<comment type="function">
    <text evidence="8">Ligand for members of the frizzled family of seven transmembrane receptors.</text>
</comment>
<reference evidence="10 11" key="1">
    <citation type="journal article" date="2021" name="Elife">
        <title>Chloroplast acquisition without the gene transfer in kleptoplastic sea slugs, Plakobranchus ocellatus.</title>
        <authorList>
            <person name="Maeda T."/>
            <person name="Takahashi S."/>
            <person name="Yoshida T."/>
            <person name="Shimamura S."/>
            <person name="Takaki Y."/>
            <person name="Nagai Y."/>
            <person name="Toyoda A."/>
            <person name="Suzuki Y."/>
            <person name="Arimoto A."/>
            <person name="Ishii H."/>
            <person name="Satoh N."/>
            <person name="Nishiyama T."/>
            <person name="Hasebe M."/>
            <person name="Maruyama T."/>
            <person name="Minagawa J."/>
            <person name="Obokata J."/>
            <person name="Shigenobu S."/>
        </authorList>
    </citation>
    <scope>NUCLEOTIDE SEQUENCE [LARGE SCALE GENOMIC DNA]</scope>
</reference>
<dbReference type="SMART" id="SM00097">
    <property type="entry name" value="WNT1"/>
    <property type="match status" value="1"/>
</dbReference>
<evidence type="ECO:0000256" key="3">
    <source>
        <dbReference type="ARBA" id="ARBA00022473"/>
    </source>
</evidence>
<evidence type="ECO:0000256" key="7">
    <source>
        <dbReference type="ARBA" id="ARBA00023157"/>
    </source>
</evidence>
<dbReference type="EMBL" id="BLXT01003551">
    <property type="protein sequence ID" value="GFO01936.1"/>
    <property type="molecule type" value="Genomic_DNA"/>
</dbReference>
<dbReference type="GO" id="GO:0005125">
    <property type="term" value="F:cytokine activity"/>
    <property type="evidence" value="ECO:0007669"/>
    <property type="project" value="TreeGrafter"/>
</dbReference>
<proteinExistence type="inferred from homology"/>
<keyword evidence="11" id="KW-1185">Reference proteome</keyword>
<dbReference type="Pfam" id="PF00110">
    <property type="entry name" value="wnt"/>
    <property type="match status" value="1"/>
</dbReference>
<evidence type="ECO:0000313" key="11">
    <source>
        <dbReference type="Proteomes" id="UP000735302"/>
    </source>
</evidence>
<protein>
    <recommendedName>
        <fullName evidence="8">Protein Wnt</fullName>
    </recommendedName>
</protein>
<evidence type="ECO:0000256" key="6">
    <source>
        <dbReference type="ARBA" id="ARBA00022687"/>
    </source>
</evidence>
<dbReference type="GO" id="GO:0005615">
    <property type="term" value="C:extracellular space"/>
    <property type="evidence" value="ECO:0007669"/>
    <property type="project" value="TreeGrafter"/>
</dbReference>
<sequence>MSWYLGIASLAGSVQDDTCNQVPGLVQQQLQVCRENPESLHCISEGARRGILECQSQFRFERWNCTTQRNYTVFGPILRKALPPDPAWIHYKPHHRRPGLTEARQPEITLLRTGLYTKTKPPLPRGVGGTVASESAQRSAGTLLAQVRASPRHPGLTEGLKA</sequence>
<comment type="similarity">
    <text evidence="2 8">Belongs to the Wnt family.</text>
</comment>
<dbReference type="GO" id="GO:0030182">
    <property type="term" value="P:neuron differentiation"/>
    <property type="evidence" value="ECO:0007669"/>
    <property type="project" value="TreeGrafter"/>
</dbReference>